<evidence type="ECO:0000313" key="2">
    <source>
        <dbReference type="Proteomes" id="UP001484239"/>
    </source>
</evidence>
<organism evidence="1 2">
    <name type="scientific">Gaopeijia maritima</name>
    <dbReference type="NCBI Taxonomy" id="3119007"/>
    <lineage>
        <taxon>Bacteria</taxon>
        <taxon>Pseudomonadati</taxon>
        <taxon>Gemmatimonadota</taxon>
        <taxon>Longimicrobiia</taxon>
        <taxon>Gaopeijiales</taxon>
        <taxon>Gaopeijiaceae</taxon>
        <taxon>Gaopeijia</taxon>
    </lineage>
</organism>
<dbReference type="RefSeq" id="WP_405276041.1">
    <property type="nucleotide sequence ID" value="NZ_JBBHLI010000001.1"/>
</dbReference>
<evidence type="ECO:0000313" key="1">
    <source>
        <dbReference type="EMBL" id="MEK9499387.1"/>
    </source>
</evidence>
<accession>A0ABU9E5N7</accession>
<dbReference type="EMBL" id="JBBHLI010000001">
    <property type="protein sequence ID" value="MEK9499387.1"/>
    <property type="molecule type" value="Genomic_DNA"/>
</dbReference>
<protein>
    <submittedName>
        <fullName evidence="1">Uncharacterized protein</fullName>
    </submittedName>
</protein>
<sequence>MNRSILTLLRAAYMLVVAGVLTFGFAQVSSAAVDWPECDTPGSGEIGSCPPYTQGSCDDRCVELYGTLGYCGAAPEGCCICAY</sequence>
<name>A0ABU9E5N7_9BACT</name>
<gene>
    <name evidence="1" type="ORF">WI372_00155</name>
</gene>
<comment type="caution">
    <text evidence="1">The sequence shown here is derived from an EMBL/GenBank/DDBJ whole genome shotgun (WGS) entry which is preliminary data.</text>
</comment>
<proteinExistence type="predicted"/>
<keyword evidence="2" id="KW-1185">Reference proteome</keyword>
<reference evidence="1 2" key="1">
    <citation type="submission" date="2024-02" db="EMBL/GenBank/DDBJ databases">
        <title>A novel Gemmatimonadota bacterium.</title>
        <authorList>
            <person name="Du Z.-J."/>
            <person name="Ye Y.-Q."/>
        </authorList>
    </citation>
    <scope>NUCLEOTIDE SEQUENCE [LARGE SCALE GENOMIC DNA]</scope>
    <source>
        <strain evidence="1 2">DH-20</strain>
    </source>
</reference>
<dbReference type="Proteomes" id="UP001484239">
    <property type="component" value="Unassembled WGS sequence"/>
</dbReference>